<dbReference type="InterPro" id="IPR050263">
    <property type="entry name" value="Bact_Fimbrial_Adh_Pro"/>
</dbReference>
<dbReference type="GO" id="GO:0009289">
    <property type="term" value="C:pilus"/>
    <property type="evidence" value="ECO:0007669"/>
    <property type="project" value="UniProtKB-SubCell"/>
</dbReference>
<dbReference type="PANTHER" id="PTHR33420:SF10">
    <property type="entry name" value="FIMBRIAE MAJOR SUBUNIT"/>
    <property type="match status" value="1"/>
</dbReference>
<feature type="signal peptide" evidence="4">
    <location>
        <begin position="1"/>
        <end position="20"/>
    </location>
</feature>
<sequence>MKKLVLASALSVLFASQAFAASDNTITFKGEVADETCTVTVNGNASSPLVLLPTVSTSDLSQAADTAGQTTFDIAVTDCPAALDGKNISTRFAGNNVSTNGNLGNIADDAAANVEVQILDTANAAIDLTSEFTADGDLSLASGESEATATYTAQYYATAASTAGAVEGTMQYAVIYD</sequence>
<comment type="subcellular location">
    <subcellularLocation>
        <location evidence="1">Fimbrium</location>
    </subcellularLocation>
</comment>
<organism evidence="5 6">
    <name type="scientific">Mangrovibacter plantisponsor</name>
    <dbReference type="NCBI Taxonomy" id="451513"/>
    <lineage>
        <taxon>Bacteria</taxon>
        <taxon>Pseudomonadati</taxon>
        <taxon>Pseudomonadota</taxon>
        <taxon>Gammaproteobacteria</taxon>
        <taxon>Enterobacterales</taxon>
        <taxon>Enterobacteriaceae</taxon>
        <taxon>Mangrovibacter</taxon>
    </lineage>
</organism>
<evidence type="ECO:0000256" key="2">
    <source>
        <dbReference type="ARBA" id="ARBA00006671"/>
    </source>
</evidence>
<reference evidence="5 6" key="1">
    <citation type="submission" date="2018-05" db="EMBL/GenBank/DDBJ databases">
        <title>Genomic Encyclopedia of Type Strains, Phase IV (KMG-IV): sequencing the most valuable type-strain genomes for metagenomic binning, comparative biology and taxonomic classification.</title>
        <authorList>
            <person name="Goeker M."/>
        </authorList>
    </citation>
    <scope>NUCLEOTIDE SEQUENCE [LARGE SCALE GENOMIC DNA]</scope>
    <source>
        <strain evidence="5 6">DSM 19579</strain>
    </source>
</reference>
<dbReference type="Proteomes" id="UP000246744">
    <property type="component" value="Unassembled WGS sequence"/>
</dbReference>
<keyword evidence="6" id="KW-1185">Reference proteome</keyword>
<keyword evidence="3" id="KW-0281">Fimbrium</keyword>
<dbReference type="OrthoDB" id="5906753at2"/>
<evidence type="ECO:0000256" key="4">
    <source>
        <dbReference type="SAM" id="SignalP"/>
    </source>
</evidence>
<dbReference type="PANTHER" id="PTHR33420">
    <property type="entry name" value="FIMBRIAL SUBUNIT ELFA-RELATED"/>
    <property type="match status" value="1"/>
</dbReference>
<gene>
    <name evidence="5" type="ORF">DES37_109208</name>
</gene>
<evidence type="ECO:0000256" key="3">
    <source>
        <dbReference type="ARBA" id="ARBA00023263"/>
    </source>
</evidence>
<keyword evidence="4" id="KW-0732">Signal</keyword>
<dbReference type="SUPFAM" id="SSF49401">
    <property type="entry name" value="Bacterial adhesins"/>
    <property type="match status" value="1"/>
</dbReference>
<dbReference type="InterPro" id="IPR039458">
    <property type="entry name" value="FimA-like"/>
</dbReference>
<evidence type="ECO:0000313" key="5">
    <source>
        <dbReference type="EMBL" id="PWW07088.1"/>
    </source>
</evidence>
<proteinExistence type="inferred from homology"/>
<feature type="chain" id="PRO_5016384762" evidence="4">
    <location>
        <begin position="21"/>
        <end position="177"/>
    </location>
</feature>
<dbReference type="GO" id="GO:0043709">
    <property type="term" value="P:cell adhesion involved in single-species biofilm formation"/>
    <property type="evidence" value="ECO:0007669"/>
    <property type="project" value="TreeGrafter"/>
</dbReference>
<accession>A0A317PWN7</accession>
<dbReference type="InterPro" id="IPR036937">
    <property type="entry name" value="Adhesion_dom_fimbrial_sf"/>
</dbReference>
<dbReference type="RefSeq" id="WP_110026776.1">
    <property type="nucleotide sequence ID" value="NZ_QGTS01000009.1"/>
</dbReference>
<evidence type="ECO:0000256" key="1">
    <source>
        <dbReference type="ARBA" id="ARBA00004561"/>
    </source>
</evidence>
<protein>
    <submittedName>
        <fullName evidence="5">Major type 1 subunit fimbrin (Pilin)</fullName>
    </submittedName>
</protein>
<comment type="similarity">
    <text evidence="2">Belongs to the fimbrial protein family.</text>
</comment>
<dbReference type="Gene3D" id="2.60.40.1090">
    <property type="entry name" value="Fimbrial-type adhesion domain"/>
    <property type="match status" value="1"/>
</dbReference>
<dbReference type="Pfam" id="PF16970">
    <property type="entry name" value="FimA"/>
    <property type="match status" value="1"/>
</dbReference>
<name>A0A317PWN7_9ENTR</name>
<dbReference type="AlphaFoldDB" id="A0A317PWN7"/>
<comment type="caution">
    <text evidence="5">The sequence shown here is derived from an EMBL/GenBank/DDBJ whole genome shotgun (WGS) entry which is preliminary data.</text>
</comment>
<evidence type="ECO:0000313" key="6">
    <source>
        <dbReference type="Proteomes" id="UP000246744"/>
    </source>
</evidence>
<dbReference type="InterPro" id="IPR008966">
    <property type="entry name" value="Adhesion_dom_sf"/>
</dbReference>
<dbReference type="EMBL" id="QGTS01000009">
    <property type="protein sequence ID" value="PWW07088.1"/>
    <property type="molecule type" value="Genomic_DNA"/>
</dbReference>